<evidence type="ECO:0000256" key="6">
    <source>
        <dbReference type="ARBA" id="ARBA00023239"/>
    </source>
</evidence>
<keyword evidence="8" id="KW-0808">Transferase</keyword>
<evidence type="ECO:0000256" key="3">
    <source>
        <dbReference type="ARBA" id="ARBA00012363"/>
    </source>
</evidence>
<dbReference type="STRING" id="1088818.A0A2I0BEL5"/>
<comment type="catalytic activity">
    <reaction evidence="7">
        <text>oxaloacetate + ATP = phosphoenolpyruvate + ADP + CO2</text>
        <dbReference type="Rhea" id="RHEA:18617"/>
        <dbReference type="ChEBI" id="CHEBI:16452"/>
        <dbReference type="ChEBI" id="CHEBI:16526"/>
        <dbReference type="ChEBI" id="CHEBI:30616"/>
        <dbReference type="ChEBI" id="CHEBI:58702"/>
        <dbReference type="ChEBI" id="CHEBI:456216"/>
        <dbReference type="EC" id="4.1.1.49"/>
    </reaction>
</comment>
<dbReference type="Gene3D" id="3.40.449.10">
    <property type="entry name" value="Phosphoenolpyruvate Carboxykinase, domain 1"/>
    <property type="match status" value="1"/>
</dbReference>
<keyword evidence="5" id="KW-0067">ATP-binding</keyword>
<dbReference type="PANTHER" id="PTHR30031:SF2">
    <property type="entry name" value="PHOSPHOENOLPYRUVATE CARBOXYKINASE (ATP)"/>
    <property type="match status" value="1"/>
</dbReference>
<dbReference type="PANTHER" id="PTHR30031">
    <property type="entry name" value="PHOSPHOENOLPYRUVATE CARBOXYKINASE ATP"/>
    <property type="match status" value="1"/>
</dbReference>
<dbReference type="InterPro" id="IPR001272">
    <property type="entry name" value="PEP_carboxykinase_ATP"/>
</dbReference>
<dbReference type="UniPathway" id="UPA00138"/>
<comment type="pathway">
    <text evidence="1">Carbohydrate biosynthesis; gluconeogenesis.</text>
</comment>
<gene>
    <name evidence="8" type="ORF">AXF42_Ash006938</name>
</gene>
<proteinExistence type="inferred from homology"/>
<dbReference type="GO" id="GO:0006094">
    <property type="term" value="P:gluconeogenesis"/>
    <property type="evidence" value="ECO:0007669"/>
    <property type="project" value="UniProtKB-UniPathway"/>
</dbReference>
<dbReference type="SUPFAM" id="SSF53795">
    <property type="entry name" value="PEP carboxykinase-like"/>
    <property type="match status" value="1"/>
</dbReference>
<dbReference type="Pfam" id="PF01293">
    <property type="entry name" value="PEPCK_ATP"/>
    <property type="match status" value="1"/>
</dbReference>
<evidence type="ECO:0000256" key="1">
    <source>
        <dbReference type="ARBA" id="ARBA00004742"/>
    </source>
</evidence>
<dbReference type="SUPFAM" id="SSF68923">
    <property type="entry name" value="PEP carboxykinase N-terminal domain"/>
    <property type="match status" value="1"/>
</dbReference>
<dbReference type="FunFam" id="3.40.449.10:FF:000008">
    <property type="entry name" value="D111/G-patch domain-containing protein"/>
    <property type="match status" value="1"/>
</dbReference>
<dbReference type="GO" id="GO:0005524">
    <property type="term" value="F:ATP binding"/>
    <property type="evidence" value="ECO:0007669"/>
    <property type="project" value="UniProtKB-KW"/>
</dbReference>
<dbReference type="GO" id="GO:0004612">
    <property type="term" value="F:phosphoenolpyruvate carboxykinase (ATP) activity"/>
    <property type="evidence" value="ECO:0007669"/>
    <property type="project" value="UniProtKB-EC"/>
</dbReference>
<keyword evidence="6 8" id="KW-0456">Lyase</keyword>
<sequence length="450" mass="47549">MRSAVLRALSQSSLACSRSRSPTNSFLLLARTYAVPTAFADEEAETVVFPREGSGVSYGLNWALAGRGVIVKDKAYFNLKKPELEKYGARKTESLSGIALYMRGNAIGGASDISKAQFSKLLKQVASHISSVSSVFVQDGGIGSSPKCDAKVRVISDSPSAISQLADVLWKTPARAISHDSCPLTVYIASSVSPKIREILGLGSQSNAAFAVADVEHSSLVLCGNAFADVGIMKDALSALAAPIILARGALPLTGRILVSGNSIVLLFAPEEIIKNSSDLHRTLVSLDAGVVLSSNGVAPFFQTKDPAAPNMLKMPSAVVFGSADSSGALPPISKLSPGQAAYHFLAGYHDGKFMPAYTKSPSPVDPLALANALHTQLKDNEIPAFLINVNHAGKHIPGLELRKLVESSLSSNLPDIQPEARDAKVAELKGKYKTFLSGKFEVPPEEFSF</sequence>
<dbReference type="GO" id="GO:0016301">
    <property type="term" value="F:kinase activity"/>
    <property type="evidence" value="ECO:0007669"/>
    <property type="project" value="UniProtKB-KW"/>
</dbReference>
<reference evidence="8 9" key="1">
    <citation type="journal article" date="2017" name="Nature">
        <title>The Apostasia genome and the evolution of orchids.</title>
        <authorList>
            <person name="Zhang G.Q."/>
            <person name="Liu K.W."/>
            <person name="Li Z."/>
            <person name="Lohaus R."/>
            <person name="Hsiao Y.Y."/>
            <person name="Niu S.C."/>
            <person name="Wang J.Y."/>
            <person name="Lin Y.C."/>
            <person name="Xu Q."/>
            <person name="Chen L.J."/>
            <person name="Yoshida K."/>
            <person name="Fujiwara S."/>
            <person name="Wang Z.W."/>
            <person name="Zhang Y.Q."/>
            <person name="Mitsuda N."/>
            <person name="Wang M."/>
            <person name="Liu G.H."/>
            <person name="Pecoraro L."/>
            <person name="Huang H.X."/>
            <person name="Xiao X.J."/>
            <person name="Lin M."/>
            <person name="Wu X.Y."/>
            <person name="Wu W.L."/>
            <person name="Chen Y.Y."/>
            <person name="Chang S.B."/>
            <person name="Sakamoto S."/>
            <person name="Ohme-Takagi M."/>
            <person name="Yagi M."/>
            <person name="Zeng S.J."/>
            <person name="Shen C.Y."/>
            <person name="Yeh C.M."/>
            <person name="Luo Y.B."/>
            <person name="Tsai W.C."/>
            <person name="Van de Peer Y."/>
            <person name="Liu Z.J."/>
        </authorList>
    </citation>
    <scope>NUCLEOTIDE SEQUENCE [LARGE SCALE GENOMIC DNA]</scope>
    <source>
        <strain evidence="9">cv. Shenzhen</strain>
        <tissue evidence="8">Stem</tissue>
    </source>
</reference>
<keyword evidence="8" id="KW-0670">Pyruvate</keyword>
<dbReference type="AlphaFoldDB" id="A0A2I0BEL5"/>
<dbReference type="InterPro" id="IPR013035">
    <property type="entry name" value="PEP_carboxykinase_C"/>
</dbReference>
<dbReference type="OrthoDB" id="68755at2759"/>
<evidence type="ECO:0000256" key="7">
    <source>
        <dbReference type="ARBA" id="ARBA00047371"/>
    </source>
</evidence>
<keyword evidence="4" id="KW-0547">Nucleotide-binding</keyword>
<keyword evidence="8" id="KW-0418">Kinase</keyword>
<dbReference type="EC" id="4.1.1.49" evidence="3"/>
<organism evidence="8 9">
    <name type="scientific">Apostasia shenzhenica</name>
    <dbReference type="NCBI Taxonomy" id="1088818"/>
    <lineage>
        <taxon>Eukaryota</taxon>
        <taxon>Viridiplantae</taxon>
        <taxon>Streptophyta</taxon>
        <taxon>Embryophyta</taxon>
        <taxon>Tracheophyta</taxon>
        <taxon>Spermatophyta</taxon>
        <taxon>Magnoliopsida</taxon>
        <taxon>Liliopsida</taxon>
        <taxon>Asparagales</taxon>
        <taxon>Orchidaceae</taxon>
        <taxon>Apostasioideae</taxon>
        <taxon>Apostasia</taxon>
    </lineage>
</organism>
<dbReference type="InterPro" id="IPR008210">
    <property type="entry name" value="PEP_carboxykinase_N"/>
</dbReference>
<evidence type="ECO:0000256" key="5">
    <source>
        <dbReference type="ARBA" id="ARBA00022840"/>
    </source>
</evidence>
<name>A0A2I0BEL5_9ASPA</name>
<dbReference type="Gene3D" id="3.90.228.20">
    <property type="match status" value="1"/>
</dbReference>
<comment type="similarity">
    <text evidence="2">Belongs to the phosphoenolpyruvate carboxykinase (ATP) family.</text>
</comment>
<evidence type="ECO:0000256" key="2">
    <source>
        <dbReference type="ARBA" id="ARBA00006052"/>
    </source>
</evidence>
<keyword evidence="9" id="KW-1185">Reference proteome</keyword>
<protein>
    <recommendedName>
        <fullName evidence="3">phosphoenolpyruvate carboxykinase (ATP)</fullName>
        <ecNumber evidence="3">4.1.1.49</ecNumber>
    </recommendedName>
</protein>
<evidence type="ECO:0000313" key="9">
    <source>
        <dbReference type="Proteomes" id="UP000236161"/>
    </source>
</evidence>
<evidence type="ECO:0000313" key="8">
    <source>
        <dbReference type="EMBL" id="PKA66241.1"/>
    </source>
</evidence>
<dbReference type="EMBL" id="KZ451886">
    <property type="protein sequence ID" value="PKA66241.1"/>
    <property type="molecule type" value="Genomic_DNA"/>
</dbReference>
<evidence type="ECO:0000256" key="4">
    <source>
        <dbReference type="ARBA" id="ARBA00022741"/>
    </source>
</evidence>
<accession>A0A2I0BEL5</accession>
<dbReference type="GO" id="GO:0005829">
    <property type="term" value="C:cytosol"/>
    <property type="evidence" value="ECO:0007669"/>
    <property type="project" value="TreeGrafter"/>
</dbReference>
<dbReference type="Proteomes" id="UP000236161">
    <property type="component" value="Unassembled WGS sequence"/>
</dbReference>